<proteinExistence type="inferred from homology"/>
<keyword evidence="3" id="KW-1185">Reference proteome</keyword>
<comment type="caution">
    <text evidence="2">The sequence shown here is derived from an EMBL/GenBank/DDBJ whole genome shotgun (WGS) entry which is preliminary data.</text>
</comment>
<dbReference type="PIRSF" id="PIRSF001100">
    <property type="entry name" value="Beta_cellobiohydrolase"/>
    <property type="match status" value="1"/>
</dbReference>
<dbReference type="InterPro" id="IPR016288">
    <property type="entry name" value="Beta_cellobiohydrolase"/>
</dbReference>
<dbReference type="PRINTS" id="PR00733">
    <property type="entry name" value="GLHYDRLASE6"/>
</dbReference>
<dbReference type="InterPro" id="IPR036434">
    <property type="entry name" value="Beta_cellobiohydrolase_sf"/>
</dbReference>
<evidence type="ECO:0000313" key="2">
    <source>
        <dbReference type="EMBL" id="MBA8929439.1"/>
    </source>
</evidence>
<accession>A0ABR6BS88</accession>
<dbReference type="Proteomes" id="UP000517916">
    <property type="component" value="Unassembled WGS sequence"/>
</dbReference>
<keyword evidence="1" id="KW-0136">Cellulose degradation</keyword>
<protein>
    <recommendedName>
        <fullName evidence="1">Glucanase</fullName>
        <ecNumber evidence="1">3.2.1.-</ecNumber>
    </recommendedName>
</protein>
<organism evidence="2 3">
    <name type="scientific">Kutzneria viridogrisea</name>
    <dbReference type="NCBI Taxonomy" id="47990"/>
    <lineage>
        <taxon>Bacteria</taxon>
        <taxon>Bacillati</taxon>
        <taxon>Actinomycetota</taxon>
        <taxon>Actinomycetes</taxon>
        <taxon>Pseudonocardiales</taxon>
        <taxon>Pseudonocardiaceae</taxon>
        <taxon>Kutzneria</taxon>
    </lineage>
</organism>
<dbReference type="RefSeq" id="WP_182839359.1">
    <property type="nucleotide sequence ID" value="NZ_BAAABQ010000004.1"/>
</dbReference>
<dbReference type="GO" id="GO:0008810">
    <property type="term" value="F:cellulase activity"/>
    <property type="evidence" value="ECO:0007669"/>
    <property type="project" value="UniProtKB-EC"/>
</dbReference>
<comment type="similarity">
    <text evidence="1">Belongs to the glycosyl hydrolase family 6.</text>
</comment>
<gene>
    <name evidence="2" type="ORF">BC739_006657</name>
</gene>
<evidence type="ECO:0000313" key="3">
    <source>
        <dbReference type="Proteomes" id="UP000517916"/>
    </source>
</evidence>
<keyword evidence="1" id="KW-0624">Polysaccharide degradation</keyword>
<dbReference type="Pfam" id="PF01341">
    <property type="entry name" value="Glyco_hydro_6"/>
    <property type="match status" value="1"/>
</dbReference>
<sequence>MPESTRPAETVQDVVLTVGAVRIPLGQLTATATTWRPVLAAALRTIADLIAQATTPPNPFTSCPGGLYQFSETEPLKWLAANPKHPQAKIIQEKIGAHPMVQWVGPGDADGIRGWVTDHCQRAERAGQMPVWMAYAIIDRDLADIDPTQFSGGGTNSLAEYVAWAENFARGVGQHRAVVLVETDSILHMQALNKEQQRERLSALRSFIDAFARFAPNAVLYLDGGDSRWASPEQVGPWIVQLMDGATNIRGFAANVSNFNTTRDVAEFAATLQRYLADHGHPDTGFVIDTSRNGKGPDQWGSWCNPHGRQIGEAPTTTGAQRHGADALLWVKAPGSSDGECGAAPTARSGLFTPELAMKLITGAE</sequence>
<keyword evidence="1 2" id="KW-0378">Hydrolase</keyword>
<evidence type="ECO:0000256" key="1">
    <source>
        <dbReference type="RuleBase" id="RU361186"/>
    </source>
</evidence>
<reference evidence="2 3" key="1">
    <citation type="submission" date="2020-08" db="EMBL/GenBank/DDBJ databases">
        <title>Genomic Encyclopedia of Archaeal and Bacterial Type Strains, Phase II (KMG-II): from individual species to whole genera.</title>
        <authorList>
            <person name="Goeker M."/>
        </authorList>
    </citation>
    <scope>NUCLEOTIDE SEQUENCE [LARGE SCALE GENOMIC DNA]</scope>
    <source>
        <strain evidence="2 3">DSM 43850</strain>
    </source>
</reference>
<dbReference type="Gene3D" id="3.20.20.40">
    <property type="entry name" value="1, 4-beta cellobiohydrolase"/>
    <property type="match status" value="1"/>
</dbReference>
<dbReference type="PANTHER" id="PTHR34876">
    <property type="match status" value="1"/>
</dbReference>
<dbReference type="PANTHER" id="PTHR34876:SF4">
    <property type="entry name" value="1,4-BETA-D-GLUCAN CELLOBIOHYDROLASE C-RELATED"/>
    <property type="match status" value="1"/>
</dbReference>
<name>A0ABR6BS88_9PSEU</name>
<keyword evidence="1" id="KW-0119">Carbohydrate metabolism</keyword>
<dbReference type="SUPFAM" id="SSF51989">
    <property type="entry name" value="Glycosyl hydrolases family 6, cellulases"/>
    <property type="match status" value="1"/>
</dbReference>
<dbReference type="EMBL" id="JACJID010000005">
    <property type="protein sequence ID" value="MBA8929439.1"/>
    <property type="molecule type" value="Genomic_DNA"/>
</dbReference>
<keyword evidence="1 2" id="KW-0326">Glycosidase</keyword>
<dbReference type="EC" id="3.2.1.-" evidence="1"/>